<dbReference type="GO" id="GO:0016020">
    <property type="term" value="C:membrane"/>
    <property type="evidence" value="ECO:0007669"/>
    <property type="project" value="TreeGrafter"/>
</dbReference>
<dbReference type="STRING" id="471854.Dfer_0487"/>
<dbReference type="PANTHER" id="PTHR23028:SF53">
    <property type="entry name" value="ACYL_TRANSF_3 DOMAIN-CONTAINING PROTEIN"/>
    <property type="match status" value="1"/>
</dbReference>
<evidence type="ECO:0000256" key="1">
    <source>
        <dbReference type="SAM" id="Phobius"/>
    </source>
</evidence>
<dbReference type="GO" id="GO:0016747">
    <property type="term" value="F:acyltransferase activity, transferring groups other than amino-acyl groups"/>
    <property type="evidence" value="ECO:0007669"/>
    <property type="project" value="InterPro"/>
</dbReference>
<proteinExistence type="predicted"/>
<sequence>MVESFTKPKTKASKSTDRIFGLDLMRACSIVMVFLSHSMPLNPLDAHFPFGWLGLGVEAFFVLSGYLIGRIILRTVLEPGISWQAVKVFWVNRWLRTLPAYLFALGIYYCFYSDMRNIIFYVFFAQNLLTPAQGFFPHSWSLAVEEWFYLTFPLALLAIAGIMGRKGTRFRIFLTSIVVFLVVGIITKSIYHWMYHQDMFTQLLNKKLLMPSWKTFVPPSGDWDGMRKMVMFRIDAIAYGCLVAYVLERWDLSHKVRVWLLALGGMLLLLCFQIIQHTIAGGQINYYVDVMLLPLFCVTFALMLPYAVACPRPGNALVKIVTSISQTSYSFYLMHFLVLDFVIKWYEKNLGTVAGLQWAVFLGTYFFIYLIAYLMYKFVELPFMNYRKKLFPNSVHVSRS</sequence>
<feature type="transmembrane region" description="Helical" evidence="1">
    <location>
        <begin position="147"/>
        <end position="165"/>
    </location>
</feature>
<feature type="transmembrane region" description="Helical" evidence="1">
    <location>
        <begin position="230"/>
        <end position="247"/>
    </location>
</feature>
<dbReference type="Pfam" id="PF01757">
    <property type="entry name" value="Acyl_transf_3"/>
    <property type="match status" value="1"/>
</dbReference>
<feature type="transmembrane region" description="Helical" evidence="1">
    <location>
        <begin position="259"/>
        <end position="280"/>
    </location>
</feature>
<feature type="transmembrane region" description="Helical" evidence="1">
    <location>
        <begin position="20"/>
        <end position="38"/>
    </location>
</feature>
<evidence type="ECO:0000259" key="2">
    <source>
        <dbReference type="Pfam" id="PF01757"/>
    </source>
</evidence>
<dbReference type="HOGENOM" id="CLU_005679_1_2_10"/>
<keyword evidence="1" id="KW-0472">Membrane</keyword>
<dbReference type="eggNOG" id="COG1835">
    <property type="taxonomic scope" value="Bacteria"/>
</dbReference>
<keyword evidence="3" id="KW-0808">Transferase</keyword>
<gene>
    <name evidence="3" type="ordered locus">Dfer_0487</name>
</gene>
<feature type="transmembrane region" description="Helical" evidence="1">
    <location>
        <begin position="358"/>
        <end position="379"/>
    </location>
</feature>
<dbReference type="RefSeq" id="WP_012780104.1">
    <property type="nucleotide sequence ID" value="NC_013037.1"/>
</dbReference>
<dbReference type="PANTHER" id="PTHR23028">
    <property type="entry name" value="ACETYLTRANSFERASE"/>
    <property type="match status" value="1"/>
</dbReference>
<feature type="transmembrane region" description="Helical" evidence="1">
    <location>
        <begin position="50"/>
        <end position="73"/>
    </location>
</feature>
<keyword evidence="1" id="KW-1133">Transmembrane helix</keyword>
<protein>
    <submittedName>
        <fullName evidence="3">Acyltransferase 3</fullName>
    </submittedName>
</protein>
<dbReference type="GO" id="GO:0009103">
    <property type="term" value="P:lipopolysaccharide biosynthetic process"/>
    <property type="evidence" value="ECO:0007669"/>
    <property type="project" value="TreeGrafter"/>
</dbReference>
<dbReference type="InterPro" id="IPR002656">
    <property type="entry name" value="Acyl_transf_3_dom"/>
</dbReference>
<feature type="transmembrane region" description="Helical" evidence="1">
    <location>
        <begin position="172"/>
        <end position="194"/>
    </location>
</feature>
<dbReference type="OrthoDB" id="9796461at2"/>
<dbReference type="Proteomes" id="UP000002011">
    <property type="component" value="Chromosome"/>
</dbReference>
<reference evidence="3 4" key="1">
    <citation type="journal article" date="2009" name="Stand. Genomic Sci.">
        <title>Complete genome sequence of Dyadobacter fermentans type strain (NS114).</title>
        <authorList>
            <person name="Lang E."/>
            <person name="Lapidus A."/>
            <person name="Chertkov O."/>
            <person name="Brettin T."/>
            <person name="Detter J.C."/>
            <person name="Han C."/>
            <person name="Copeland A."/>
            <person name="Glavina Del Rio T."/>
            <person name="Nolan M."/>
            <person name="Chen F."/>
            <person name="Lucas S."/>
            <person name="Tice H."/>
            <person name="Cheng J.F."/>
            <person name="Land M."/>
            <person name="Hauser L."/>
            <person name="Chang Y.J."/>
            <person name="Jeffries C.D."/>
            <person name="Kopitz M."/>
            <person name="Bruce D."/>
            <person name="Goodwin L."/>
            <person name="Pitluck S."/>
            <person name="Ovchinnikova G."/>
            <person name="Pati A."/>
            <person name="Ivanova N."/>
            <person name="Mavrommatis K."/>
            <person name="Chen A."/>
            <person name="Palaniappan K."/>
            <person name="Chain P."/>
            <person name="Bristow J."/>
            <person name="Eisen J.A."/>
            <person name="Markowitz V."/>
            <person name="Hugenholtz P."/>
            <person name="Goker M."/>
            <person name="Rohde M."/>
            <person name="Kyrpides N.C."/>
            <person name="Klenk H.P."/>
        </authorList>
    </citation>
    <scope>NUCLEOTIDE SEQUENCE [LARGE SCALE GENOMIC DNA]</scope>
    <source>
        <strain evidence="4">ATCC 700827 / DSM 18053 / CIP 107007 / KCTC 52180 / NS114</strain>
    </source>
</reference>
<dbReference type="AlphaFoldDB" id="C6VZE4"/>
<dbReference type="KEGG" id="dfe:Dfer_0487"/>
<evidence type="ECO:0000313" key="4">
    <source>
        <dbReference type="Proteomes" id="UP000002011"/>
    </source>
</evidence>
<dbReference type="EMBL" id="CP001619">
    <property type="protein sequence ID" value="ACT91756.1"/>
    <property type="molecule type" value="Genomic_DNA"/>
</dbReference>
<keyword evidence="4" id="KW-1185">Reference proteome</keyword>
<dbReference type="InterPro" id="IPR050879">
    <property type="entry name" value="Acyltransferase_3"/>
</dbReference>
<feature type="domain" description="Acyltransferase 3" evidence="2">
    <location>
        <begin position="21"/>
        <end position="376"/>
    </location>
</feature>
<evidence type="ECO:0000313" key="3">
    <source>
        <dbReference type="EMBL" id="ACT91756.1"/>
    </source>
</evidence>
<feature type="transmembrane region" description="Helical" evidence="1">
    <location>
        <begin position="286"/>
        <end position="308"/>
    </location>
</feature>
<organism evidence="3 4">
    <name type="scientific">Dyadobacter fermentans (strain ATCC 700827 / DSM 18053 / CIP 107007 / KCTC 52180 / NS114)</name>
    <dbReference type="NCBI Taxonomy" id="471854"/>
    <lineage>
        <taxon>Bacteria</taxon>
        <taxon>Pseudomonadati</taxon>
        <taxon>Bacteroidota</taxon>
        <taxon>Cytophagia</taxon>
        <taxon>Cytophagales</taxon>
        <taxon>Spirosomataceae</taxon>
        <taxon>Dyadobacter</taxon>
    </lineage>
</organism>
<accession>C6VZE4</accession>
<name>C6VZE4_DYAFD</name>
<keyword evidence="3" id="KW-0012">Acyltransferase</keyword>
<keyword evidence="1" id="KW-0812">Transmembrane</keyword>